<accession>A0A4R7ZT86</accession>
<feature type="transmembrane region" description="Helical" evidence="1">
    <location>
        <begin position="122"/>
        <end position="144"/>
    </location>
</feature>
<name>A0A4R7ZT86_9ACTN</name>
<dbReference type="RefSeq" id="WP_134121643.1">
    <property type="nucleotide sequence ID" value="NZ_SODF01000002.1"/>
</dbReference>
<evidence type="ECO:0000313" key="2">
    <source>
        <dbReference type="EMBL" id="TDW18690.1"/>
    </source>
</evidence>
<dbReference type="OrthoDB" id="5517465at2"/>
<sequence>MTAVLAIIHAGLAAAWVGGMAYSLFVVQPKLKRYFGADQDGREQLTAVIASGNRWKVIGLIGAIAVTGLAMLAIDSDHWWIHAVKGVLLLIASGIFWYVSWRHWPQRVFATAAELPALQRRLIILATTMLGLAGLAFALGVVAVHL</sequence>
<feature type="transmembrane region" description="Helical" evidence="1">
    <location>
        <begin position="6"/>
        <end position="27"/>
    </location>
</feature>
<evidence type="ECO:0000256" key="1">
    <source>
        <dbReference type="SAM" id="Phobius"/>
    </source>
</evidence>
<organism evidence="2 3">
    <name type="scientific">Kribbella kalugense</name>
    <dbReference type="NCBI Taxonomy" id="2512221"/>
    <lineage>
        <taxon>Bacteria</taxon>
        <taxon>Bacillati</taxon>
        <taxon>Actinomycetota</taxon>
        <taxon>Actinomycetes</taxon>
        <taxon>Propionibacteriales</taxon>
        <taxon>Kribbellaceae</taxon>
        <taxon>Kribbella</taxon>
    </lineage>
</organism>
<dbReference type="EMBL" id="SODF01000002">
    <property type="protein sequence ID" value="TDW18690.1"/>
    <property type="molecule type" value="Genomic_DNA"/>
</dbReference>
<keyword evidence="1" id="KW-1133">Transmembrane helix</keyword>
<proteinExistence type="predicted"/>
<evidence type="ECO:0008006" key="4">
    <source>
        <dbReference type="Google" id="ProtNLM"/>
    </source>
</evidence>
<dbReference type="AlphaFoldDB" id="A0A4R7ZT86"/>
<feature type="transmembrane region" description="Helical" evidence="1">
    <location>
        <begin position="57"/>
        <end position="74"/>
    </location>
</feature>
<protein>
    <recommendedName>
        <fullName evidence="4">Copper resistance protein D</fullName>
    </recommendedName>
</protein>
<reference evidence="2 3" key="1">
    <citation type="submission" date="2019-03" db="EMBL/GenBank/DDBJ databases">
        <title>Genomic Encyclopedia of Type Strains, Phase III (KMG-III): the genomes of soil and plant-associated and newly described type strains.</title>
        <authorList>
            <person name="Whitman W."/>
        </authorList>
    </citation>
    <scope>NUCLEOTIDE SEQUENCE [LARGE SCALE GENOMIC DNA]</scope>
    <source>
        <strain evidence="2 3">VKM Ac-2570</strain>
    </source>
</reference>
<evidence type="ECO:0000313" key="3">
    <source>
        <dbReference type="Proteomes" id="UP000295447"/>
    </source>
</evidence>
<feature type="transmembrane region" description="Helical" evidence="1">
    <location>
        <begin position="80"/>
        <end position="101"/>
    </location>
</feature>
<keyword evidence="3" id="KW-1185">Reference proteome</keyword>
<comment type="caution">
    <text evidence="2">The sequence shown here is derived from an EMBL/GenBank/DDBJ whole genome shotgun (WGS) entry which is preliminary data.</text>
</comment>
<gene>
    <name evidence="2" type="ORF">EV650_5286</name>
</gene>
<keyword evidence="1" id="KW-0472">Membrane</keyword>
<keyword evidence="1" id="KW-0812">Transmembrane</keyword>
<dbReference type="Proteomes" id="UP000295447">
    <property type="component" value="Unassembled WGS sequence"/>
</dbReference>